<dbReference type="PANTHER" id="PTHR35936:SF25">
    <property type="entry name" value="ABC TRANSPORTER SUBSTRATE-BINDING PROTEIN"/>
    <property type="match status" value="1"/>
</dbReference>
<dbReference type="SUPFAM" id="SSF53850">
    <property type="entry name" value="Periplasmic binding protein-like II"/>
    <property type="match status" value="1"/>
</dbReference>
<feature type="chain" id="PRO_5045473302" evidence="1">
    <location>
        <begin position="27"/>
        <end position="273"/>
    </location>
</feature>
<protein>
    <submittedName>
        <fullName evidence="2">Transporter substrate-binding domain-containing protein</fullName>
    </submittedName>
</protein>
<dbReference type="Proteomes" id="UP000662888">
    <property type="component" value="Chromosome"/>
</dbReference>
<proteinExistence type="predicted"/>
<organism evidence="2 3">
    <name type="scientific">Massilia antarctica</name>
    <dbReference type="NCBI Taxonomy" id="2765360"/>
    <lineage>
        <taxon>Bacteria</taxon>
        <taxon>Pseudomonadati</taxon>
        <taxon>Pseudomonadota</taxon>
        <taxon>Betaproteobacteria</taxon>
        <taxon>Burkholderiales</taxon>
        <taxon>Oxalobacteraceae</taxon>
        <taxon>Telluria group</taxon>
        <taxon>Massilia</taxon>
    </lineage>
</organism>
<dbReference type="Gene3D" id="3.40.190.10">
    <property type="entry name" value="Periplasmic binding protein-like II"/>
    <property type="match status" value="2"/>
</dbReference>
<reference evidence="2 3" key="1">
    <citation type="submission" date="2020-11" db="EMBL/GenBank/DDBJ databases">
        <authorList>
            <person name="Sun Q."/>
        </authorList>
    </citation>
    <scope>NUCLEOTIDE SEQUENCE [LARGE SCALE GENOMIC DNA]</scope>
    <source>
        <strain evidence="2 3">P8398</strain>
    </source>
</reference>
<sequence>MMTPCRLPARLLALPLCCVLSLGAVAGTGGGARAAASPPEMLLASTDWLPYTGARLPLDGAASAVVATAARRFGYTVRFAYFPWLRTVQLGHEDPRFAGYFPAYYTEERARDCHLSAPISTSIVGLAYLKSTPLHWHSVGDLAGMKIGVVAGYANGALFDAMVKAGKIRADLSRGDLLNLKKLLAARVPAIVIDKAVLRYLLFSSPEFAGQREQVVFHDNILGEMAVHICFQPTKAGLSLQQSFNAALRDIDLGKFEAAYFRELEAAEKSRAK</sequence>
<keyword evidence="3" id="KW-1185">Reference proteome</keyword>
<evidence type="ECO:0000313" key="2">
    <source>
        <dbReference type="EMBL" id="QPI48187.1"/>
    </source>
</evidence>
<dbReference type="EMBL" id="CP065053">
    <property type="protein sequence ID" value="QPI48187.1"/>
    <property type="molecule type" value="Genomic_DNA"/>
</dbReference>
<evidence type="ECO:0000313" key="3">
    <source>
        <dbReference type="Proteomes" id="UP000662888"/>
    </source>
</evidence>
<feature type="signal peptide" evidence="1">
    <location>
        <begin position="1"/>
        <end position="26"/>
    </location>
</feature>
<evidence type="ECO:0000256" key="1">
    <source>
        <dbReference type="SAM" id="SignalP"/>
    </source>
</evidence>
<dbReference type="RefSeq" id="WP_206087824.1">
    <property type="nucleotide sequence ID" value="NZ_CP065053.1"/>
</dbReference>
<dbReference type="PANTHER" id="PTHR35936">
    <property type="entry name" value="MEMBRANE-BOUND LYTIC MUREIN TRANSGLYCOSYLASE F"/>
    <property type="match status" value="1"/>
</dbReference>
<keyword evidence="1" id="KW-0732">Signal</keyword>
<name>A0AA48WB24_9BURK</name>
<accession>A0AA48WB24</accession>
<gene>
    <name evidence="2" type="ORF">IV454_21920</name>
</gene>